<keyword evidence="3" id="KW-0732">Signal</keyword>
<evidence type="ECO:0000256" key="3">
    <source>
        <dbReference type="SAM" id="SignalP"/>
    </source>
</evidence>
<dbReference type="PROSITE" id="PS50240">
    <property type="entry name" value="TRYPSIN_DOM"/>
    <property type="match status" value="1"/>
</dbReference>
<evidence type="ECO:0000313" key="6">
    <source>
        <dbReference type="Proteomes" id="UP000191612"/>
    </source>
</evidence>
<keyword evidence="2" id="KW-1015">Disulfide bond</keyword>
<evidence type="ECO:0000256" key="1">
    <source>
        <dbReference type="ARBA" id="ARBA00007664"/>
    </source>
</evidence>
<gene>
    <name evidence="5" type="ORF">PENSOL_c108G07908</name>
</gene>
<dbReference type="Gene3D" id="2.40.10.10">
    <property type="entry name" value="Trypsin-like serine proteases"/>
    <property type="match status" value="1"/>
</dbReference>
<dbReference type="AlphaFoldDB" id="A0A1V6Q7D3"/>
<dbReference type="SMART" id="SM00020">
    <property type="entry name" value="Tryp_SPc"/>
    <property type="match status" value="1"/>
</dbReference>
<dbReference type="InterPro" id="IPR001254">
    <property type="entry name" value="Trypsin_dom"/>
</dbReference>
<dbReference type="EMBL" id="MDYO01000108">
    <property type="protein sequence ID" value="OQD85144.1"/>
    <property type="molecule type" value="Genomic_DNA"/>
</dbReference>
<dbReference type="PRINTS" id="PR00722">
    <property type="entry name" value="CHYMOTRYPSIN"/>
</dbReference>
<comment type="similarity">
    <text evidence="1">Belongs to the peptidase S1 family.</text>
</comment>
<sequence>MPWFYYTIYIIALSYINGACAIYQGTSSNCGEHPYTVHIEHHGAEGVYGASYQCGGTIITPRHILTAAHCMKKHASSYPGIKADAQNMRVQLLKCSNGQLVKTGKLYEAAQLHITEEYLTQPTPDFDIGVIELAEDIKYHPFLADTATVPAYAGPVQPNWEHDTRLTLVGAGTFGLSQTHISEYLRQVRADVIPRPECEQRRDSSSGFPGSFVGLDIARFFCAVDRVTLGAACGGDSGSGSLEYVNGRKKLVGVVSAGDVICSQPNHFNAYTSVSWYLDWIGAVVAPYQLKQI</sequence>
<organism evidence="5 6">
    <name type="scientific">Penicillium solitum</name>
    <dbReference type="NCBI Taxonomy" id="60172"/>
    <lineage>
        <taxon>Eukaryota</taxon>
        <taxon>Fungi</taxon>
        <taxon>Dikarya</taxon>
        <taxon>Ascomycota</taxon>
        <taxon>Pezizomycotina</taxon>
        <taxon>Eurotiomycetes</taxon>
        <taxon>Eurotiomycetidae</taxon>
        <taxon>Eurotiales</taxon>
        <taxon>Aspergillaceae</taxon>
        <taxon>Penicillium</taxon>
    </lineage>
</organism>
<keyword evidence="6" id="KW-1185">Reference proteome</keyword>
<accession>A0A1V6Q7D3</accession>
<dbReference type="PROSITE" id="PS00134">
    <property type="entry name" value="TRYPSIN_HIS"/>
    <property type="match status" value="1"/>
</dbReference>
<dbReference type="SUPFAM" id="SSF50494">
    <property type="entry name" value="Trypsin-like serine proteases"/>
    <property type="match status" value="1"/>
</dbReference>
<dbReference type="InterPro" id="IPR001314">
    <property type="entry name" value="Peptidase_S1A"/>
</dbReference>
<name>A0A1V6Q7D3_9EURO</name>
<comment type="caution">
    <text evidence="5">The sequence shown here is derived from an EMBL/GenBank/DDBJ whole genome shotgun (WGS) entry which is preliminary data.</text>
</comment>
<feature type="chain" id="PRO_5012461077" description="Peptidase S1 domain-containing protein" evidence="3">
    <location>
        <begin position="22"/>
        <end position="293"/>
    </location>
</feature>
<protein>
    <recommendedName>
        <fullName evidence="4">Peptidase S1 domain-containing protein</fullName>
    </recommendedName>
</protein>
<dbReference type="InterPro" id="IPR018114">
    <property type="entry name" value="TRYPSIN_HIS"/>
</dbReference>
<proteinExistence type="inferred from homology"/>
<evidence type="ECO:0000256" key="2">
    <source>
        <dbReference type="ARBA" id="ARBA00023157"/>
    </source>
</evidence>
<dbReference type="GO" id="GO:0004252">
    <property type="term" value="F:serine-type endopeptidase activity"/>
    <property type="evidence" value="ECO:0007669"/>
    <property type="project" value="InterPro"/>
</dbReference>
<dbReference type="PANTHER" id="PTHR24276">
    <property type="entry name" value="POLYSERASE-RELATED"/>
    <property type="match status" value="1"/>
</dbReference>
<evidence type="ECO:0000259" key="4">
    <source>
        <dbReference type="PROSITE" id="PS50240"/>
    </source>
</evidence>
<evidence type="ECO:0000313" key="5">
    <source>
        <dbReference type="EMBL" id="OQD85144.1"/>
    </source>
</evidence>
<dbReference type="STRING" id="60172.A0A1V6Q7D3"/>
<dbReference type="InterPro" id="IPR050430">
    <property type="entry name" value="Peptidase_S1"/>
</dbReference>
<dbReference type="Pfam" id="PF00089">
    <property type="entry name" value="Trypsin"/>
    <property type="match status" value="1"/>
</dbReference>
<dbReference type="PANTHER" id="PTHR24276:SF98">
    <property type="entry name" value="FI18310P1-RELATED"/>
    <property type="match status" value="1"/>
</dbReference>
<dbReference type="GO" id="GO:0006508">
    <property type="term" value="P:proteolysis"/>
    <property type="evidence" value="ECO:0007669"/>
    <property type="project" value="InterPro"/>
</dbReference>
<reference evidence="6" key="1">
    <citation type="journal article" date="2017" name="Nat. Microbiol.">
        <title>Global analysis of biosynthetic gene clusters reveals vast potential of secondary metabolite production in Penicillium species.</title>
        <authorList>
            <person name="Nielsen J.C."/>
            <person name="Grijseels S."/>
            <person name="Prigent S."/>
            <person name="Ji B."/>
            <person name="Dainat J."/>
            <person name="Nielsen K.F."/>
            <person name="Frisvad J.C."/>
            <person name="Workman M."/>
            <person name="Nielsen J."/>
        </authorList>
    </citation>
    <scope>NUCLEOTIDE SEQUENCE [LARGE SCALE GENOMIC DNA]</scope>
    <source>
        <strain evidence="6">IBT 29525</strain>
    </source>
</reference>
<dbReference type="InterPro" id="IPR009003">
    <property type="entry name" value="Peptidase_S1_PA"/>
</dbReference>
<dbReference type="InterPro" id="IPR043504">
    <property type="entry name" value="Peptidase_S1_PA_chymotrypsin"/>
</dbReference>
<dbReference type="Proteomes" id="UP000191612">
    <property type="component" value="Unassembled WGS sequence"/>
</dbReference>
<feature type="signal peptide" evidence="3">
    <location>
        <begin position="1"/>
        <end position="21"/>
    </location>
</feature>
<feature type="domain" description="Peptidase S1" evidence="4">
    <location>
        <begin position="22"/>
        <end position="286"/>
    </location>
</feature>